<accession>A9NN47</accession>
<organism evidence="2">
    <name type="scientific">Picea sitchensis</name>
    <name type="common">Sitka spruce</name>
    <name type="synonym">Pinus sitchensis</name>
    <dbReference type="NCBI Taxonomy" id="3332"/>
    <lineage>
        <taxon>Eukaryota</taxon>
        <taxon>Viridiplantae</taxon>
        <taxon>Streptophyta</taxon>
        <taxon>Embryophyta</taxon>
        <taxon>Tracheophyta</taxon>
        <taxon>Spermatophyta</taxon>
        <taxon>Pinopsida</taxon>
        <taxon>Pinidae</taxon>
        <taxon>Conifers I</taxon>
        <taxon>Pinales</taxon>
        <taxon>Pinaceae</taxon>
        <taxon>Picea</taxon>
    </lineage>
</organism>
<evidence type="ECO:0000256" key="1">
    <source>
        <dbReference type="SAM" id="Phobius"/>
    </source>
</evidence>
<keyword evidence="1" id="KW-0472">Membrane</keyword>
<dbReference type="EMBL" id="EF082704">
    <property type="protein sequence ID" value="ABK22058.1"/>
    <property type="molecule type" value="mRNA"/>
</dbReference>
<keyword evidence="1" id="KW-1133">Transmembrane helix</keyword>
<reference evidence="2" key="1">
    <citation type="journal article" date="2008" name="BMC Genomics">
        <title>A conifer genomics resource of 200,000 spruce (Picea spp.) ESTs and 6,464 high-quality, sequence-finished full-length cDNAs for Sitka spruce (Picea sitchensis).</title>
        <authorList>
            <person name="Ralph S.G."/>
            <person name="Chun H.J."/>
            <person name="Kolosova N."/>
            <person name="Cooper D."/>
            <person name="Oddy C."/>
            <person name="Ritland C.E."/>
            <person name="Kirkpatrick R."/>
            <person name="Moore R."/>
            <person name="Barber S."/>
            <person name="Holt R.A."/>
            <person name="Jones S.J."/>
            <person name="Marra M.A."/>
            <person name="Douglas C.J."/>
            <person name="Ritland K."/>
            <person name="Bohlmann J."/>
        </authorList>
    </citation>
    <scope>NUCLEOTIDE SEQUENCE</scope>
    <source>
        <tissue evidence="2">Bark</tissue>
    </source>
</reference>
<evidence type="ECO:0000313" key="2">
    <source>
        <dbReference type="EMBL" id="ABK22058.1"/>
    </source>
</evidence>
<proteinExistence type="evidence at transcript level"/>
<name>A9NN47_PICSI</name>
<sequence length="68" mass="7751">MSWGSYFTSPSLVNFLALHDLPVDSFLPFSIVSALSILFRQISSDYRIAESSRRYCVVSPEFGKEEQK</sequence>
<dbReference type="AlphaFoldDB" id="A9NN47"/>
<feature type="transmembrane region" description="Helical" evidence="1">
    <location>
        <begin position="25"/>
        <end position="43"/>
    </location>
</feature>
<keyword evidence="1" id="KW-0812">Transmembrane</keyword>
<protein>
    <submittedName>
        <fullName evidence="2">Uncharacterized protein</fullName>
    </submittedName>
</protein>